<evidence type="ECO:0000256" key="1">
    <source>
        <dbReference type="ARBA" id="ARBA00006526"/>
    </source>
</evidence>
<name>A0A0F5BUZ4_9GAMM</name>
<organism evidence="6 7">
    <name type="scientific">Tatumella morbirosei</name>
    <dbReference type="NCBI Taxonomy" id="642227"/>
    <lineage>
        <taxon>Bacteria</taxon>
        <taxon>Pseudomonadati</taxon>
        <taxon>Pseudomonadota</taxon>
        <taxon>Gammaproteobacteria</taxon>
        <taxon>Enterobacterales</taxon>
        <taxon>Erwiniaceae</taxon>
        <taxon>Tatumella</taxon>
    </lineage>
</organism>
<keyword evidence="7" id="KW-1185">Reference proteome</keyword>
<dbReference type="GO" id="GO:0005524">
    <property type="term" value="F:ATP binding"/>
    <property type="evidence" value="ECO:0007669"/>
    <property type="project" value="UniProtKB-KW"/>
</dbReference>
<dbReference type="RefSeq" id="WP_038021054.1">
    <property type="nucleotide sequence ID" value="NZ_JPKR02000003.1"/>
</dbReference>
<dbReference type="PROSITE" id="PS50893">
    <property type="entry name" value="ABC_TRANSPORTER_2"/>
    <property type="match status" value="1"/>
</dbReference>
<dbReference type="CDD" id="cd03235">
    <property type="entry name" value="ABC_Metallic_Cations"/>
    <property type="match status" value="1"/>
</dbReference>
<dbReference type="STRING" id="642227.HA49_21830"/>
<dbReference type="PANTHER" id="PTHR42734">
    <property type="entry name" value="METAL TRANSPORT SYSTEM ATP-BINDING PROTEIN TM_0124-RELATED"/>
    <property type="match status" value="1"/>
</dbReference>
<protein>
    <submittedName>
        <fullName evidence="6">ABC transporter ATP-binding protein</fullName>
    </submittedName>
</protein>
<gene>
    <name evidence="6" type="ORF">HA49_21830</name>
</gene>
<feature type="domain" description="ABC transporter" evidence="5">
    <location>
        <begin position="8"/>
        <end position="241"/>
    </location>
</feature>
<keyword evidence="3" id="KW-0547">Nucleotide-binding</keyword>
<comment type="caution">
    <text evidence="6">The sequence shown here is derived from an EMBL/GenBank/DDBJ whole genome shotgun (WGS) entry which is preliminary data.</text>
</comment>
<keyword evidence="2" id="KW-0813">Transport</keyword>
<evidence type="ECO:0000256" key="4">
    <source>
        <dbReference type="ARBA" id="ARBA00022840"/>
    </source>
</evidence>
<accession>A0A0F5BUZ4</accession>
<proteinExistence type="inferred from homology"/>
<dbReference type="Pfam" id="PF00005">
    <property type="entry name" value="ABC_tran"/>
    <property type="match status" value="1"/>
</dbReference>
<dbReference type="AlphaFoldDB" id="A0A0F5BUZ4"/>
<dbReference type="Gene3D" id="3.40.50.300">
    <property type="entry name" value="P-loop containing nucleotide triphosphate hydrolases"/>
    <property type="match status" value="1"/>
</dbReference>
<evidence type="ECO:0000256" key="3">
    <source>
        <dbReference type="ARBA" id="ARBA00022741"/>
    </source>
</evidence>
<comment type="similarity">
    <text evidence="1">Belongs to the ABC transporter superfamily. Drug exporter-2 (TC 3.A.1.117) family.</text>
</comment>
<reference evidence="6" key="1">
    <citation type="submission" date="2014-12" db="EMBL/GenBank/DDBJ databases">
        <title>The draft genome of the Tatumella morbirosei type strain, LMG23360T isolated from pineapple rot.</title>
        <authorList>
            <person name="Smits T.H."/>
            <person name="Palmer M."/>
            <person name="Venter S.N."/>
            <person name="Duffy B."/>
            <person name="Steenkamp E.T."/>
            <person name="Chan W.Y."/>
            <person name="Coutinho T.A."/>
            <person name="Coetzee M.P."/>
            <person name="De Maayer P."/>
        </authorList>
    </citation>
    <scope>NUCLEOTIDE SEQUENCE [LARGE SCALE GENOMIC DNA]</scope>
    <source>
        <strain evidence="6">LMG 23360</strain>
    </source>
</reference>
<evidence type="ECO:0000313" key="6">
    <source>
        <dbReference type="EMBL" id="KKA63573.1"/>
    </source>
</evidence>
<dbReference type="Proteomes" id="UP000029577">
    <property type="component" value="Unassembled WGS sequence"/>
</dbReference>
<dbReference type="InterPro" id="IPR027417">
    <property type="entry name" value="P-loop_NTPase"/>
</dbReference>
<evidence type="ECO:0000313" key="7">
    <source>
        <dbReference type="Proteomes" id="UP000029577"/>
    </source>
</evidence>
<dbReference type="EMBL" id="JPKR02000003">
    <property type="protein sequence ID" value="KKA63573.1"/>
    <property type="molecule type" value="Genomic_DNA"/>
</dbReference>
<evidence type="ECO:0000256" key="2">
    <source>
        <dbReference type="ARBA" id="ARBA00022448"/>
    </source>
</evidence>
<sequence length="276" mass="29895">MSHQSQVLSVSQLGVSYPGRQVLHDVSFDINHGEFCGLIGANGSGKTTLFRSLLGLQPLSSGRILLNGHPVQQGLSAAGYVPQKNFLDPDIPLTARDVVALGLDGHRPGFRLWPNRHRQLINDTLASVDALAFADQRIGRLSGGQQQRVLIAHALVRRPRILLLDEPLANLDMAAAADIISVLKRLVREQQVSVLLSAHDINPLLPVMDRVVYLANGQAASGPTDQVIRTSVLSQLYGYHIDVIRVHGRILVVATDRDSALSDPVDCQAPHVTTVP</sequence>
<dbReference type="InterPro" id="IPR003593">
    <property type="entry name" value="AAA+_ATPase"/>
</dbReference>
<dbReference type="SUPFAM" id="SSF52540">
    <property type="entry name" value="P-loop containing nucleoside triphosphate hydrolases"/>
    <property type="match status" value="1"/>
</dbReference>
<dbReference type="InterPro" id="IPR050153">
    <property type="entry name" value="Metal_Ion_Import_ABC"/>
</dbReference>
<dbReference type="GO" id="GO:0016887">
    <property type="term" value="F:ATP hydrolysis activity"/>
    <property type="evidence" value="ECO:0007669"/>
    <property type="project" value="InterPro"/>
</dbReference>
<dbReference type="OrthoDB" id="9806726at2"/>
<keyword evidence="4 6" id="KW-0067">ATP-binding</keyword>
<dbReference type="InterPro" id="IPR003439">
    <property type="entry name" value="ABC_transporter-like_ATP-bd"/>
</dbReference>
<evidence type="ECO:0000259" key="5">
    <source>
        <dbReference type="PROSITE" id="PS50893"/>
    </source>
</evidence>
<dbReference type="SMART" id="SM00382">
    <property type="entry name" value="AAA"/>
    <property type="match status" value="1"/>
</dbReference>